<keyword evidence="2" id="KW-0489">Methyltransferase</keyword>
<protein>
    <submittedName>
        <fullName evidence="2">Methyltransferase type 11</fullName>
    </submittedName>
</protein>
<dbReference type="Proteomes" id="UP000277811">
    <property type="component" value="Unassembled WGS sequence"/>
</dbReference>
<evidence type="ECO:0000313" key="3">
    <source>
        <dbReference type="Proteomes" id="UP000277811"/>
    </source>
</evidence>
<organism evidence="2 3">
    <name type="scientific">Lucifera butyrica</name>
    <dbReference type="NCBI Taxonomy" id="1351585"/>
    <lineage>
        <taxon>Bacteria</taxon>
        <taxon>Bacillati</taxon>
        <taxon>Bacillota</taxon>
        <taxon>Negativicutes</taxon>
        <taxon>Veillonellales</taxon>
        <taxon>Veillonellaceae</taxon>
        <taxon>Lucifera</taxon>
    </lineage>
</organism>
<dbReference type="EMBL" id="UPPP01000086">
    <property type="protein sequence ID" value="VBB08258.1"/>
    <property type="molecule type" value="Genomic_DNA"/>
</dbReference>
<dbReference type="CDD" id="cd02440">
    <property type="entry name" value="AdoMet_MTases"/>
    <property type="match status" value="1"/>
</dbReference>
<keyword evidence="3" id="KW-1185">Reference proteome</keyword>
<evidence type="ECO:0000259" key="1">
    <source>
        <dbReference type="Pfam" id="PF08241"/>
    </source>
</evidence>
<dbReference type="GO" id="GO:0032259">
    <property type="term" value="P:methylation"/>
    <property type="evidence" value="ECO:0007669"/>
    <property type="project" value="UniProtKB-KW"/>
</dbReference>
<gene>
    <name evidence="2" type="ORF">LUCI_3529</name>
</gene>
<dbReference type="InterPro" id="IPR029063">
    <property type="entry name" value="SAM-dependent_MTases_sf"/>
</dbReference>
<evidence type="ECO:0000313" key="2">
    <source>
        <dbReference type="EMBL" id="VBB08258.1"/>
    </source>
</evidence>
<dbReference type="AlphaFoldDB" id="A0A498RGL5"/>
<proteinExistence type="predicted"/>
<dbReference type="InterPro" id="IPR052356">
    <property type="entry name" value="Thiol_S-MT"/>
</dbReference>
<dbReference type="InterPro" id="IPR013216">
    <property type="entry name" value="Methyltransf_11"/>
</dbReference>
<dbReference type="Gene3D" id="3.40.50.150">
    <property type="entry name" value="Vaccinia Virus protein VP39"/>
    <property type="match status" value="1"/>
</dbReference>
<accession>A0A498RGL5</accession>
<keyword evidence="2" id="KW-0808">Transferase</keyword>
<dbReference type="PANTHER" id="PTHR45036">
    <property type="entry name" value="METHYLTRANSFERASE LIKE 7B"/>
    <property type="match status" value="1"/>
</dbReference>
<dbReference type="PANTHER" id="PTHR45036:SF1">
    <property type="entry name" value="METHYLTRANSFERASE LIKE 7A"/>
    <property type="match status" value="1"/>
</dbReference>
<dbReference type="OrthoDB" id="5522265at2"/>
<feature type="domain" description="Methyltransferase type 11" evidence="1">
    <location>
        <begin position="48"/>
        <end position="142"/>
    </location>
</feature>
<dbReference type="GO" id="GO:0008757">
    <property type="term" value="F:S-adenosylmethionine-dependent methyltransferase activity"/>
    <property type="evidence" value="ECO:0007669"/>
    <property type="project" value="InterPro"/>
</dbReference>
<dbReference type="RefSeq" id="WP_122629169.1">
    <property type="nucleotide sequence ID" value="NZ_UPPP01000086.1"/>
</dbReference>
<dbReference type="Pfam" id="PF08241">
    <property type="entry name" value="Methyltransf_11"/>
    <property type="match status" value="1"/>
</dbReference>
<dbReference type="SUPFAM" id="SSF53335">
    <property type="entry name" value="S-adenosyl-L-methionine-dependent methyltransferases"/>
    <property type="match status" value="1"/>
</dbReference>
<name>A0A498RGL5_9FIRM</name>
<reference evidence="2 3" key="1">
    <citation type="submission" date="2018-06" db="EMBL/GenBank/DDBJ databases">
        <authorList>
            <person name="Strepis N."/>
        </authorList>
    </citation>
    <scope>NUCLEOTIDE SEQUENCE [LARGE SCALE GENOMIC DNA]</scope>
    <source>
        <strain evidence="2">LUCI</strain>
    </source>
</reference>
<sequence length="205" mass="23127">MDKEEILLQTEIIRNRYNRRARFYDWMDRMIPESVRQNAITQAVGSVLEVGVGTGKNLSLYRPNCEVTGIDFSPAMLAKARQKVHLAKVPVTLMEMDAQHMSFPDGTFDTVVATCVFCSVPDPVQGLREVRRVCKANGKIVLLEHVRSDQPLLGWLMDVLNPVFLRLIGSNINRRTVENVRAAGIEIQQVQDVDGKIVKLIEARP</sequence>